<dbReference type="InterPro" id="IPR045777">
    <property type="entry name" value="DUF6203"/>
</dbReference>
<evidence type="ECO:0000313" key="2">
    <source>
        <dbReference type="EMBL" id="SEF54637.1"/>
    </source>
</evidence>
<feature type="transmembrane region" description="Helical" evidence="1">
    <location>
        <begin position="12"/>
        <end position="30"/>
    </location>
</feature>
<keyword evidence="1" id="KW-0472">Membrane</keyword>
<dbReference type="Pfam" id="PF19706">
    <property type="entry name" value="DUF6203"/>
    <property type="match status" value="1"/>
</dbReference>
<evidence type="ECO:0000256" key="1">
    <source>
        <dbReference type="SAM" id="Phobius"/>
    </source>
</evidence>
<accession>A0A1H5SXX3</accession>
<gene>
    <name evidence="2" type="ORF">SAMN05444920_10139</name>
</gene>
<protein>
    <submittedName>
        <fullName evidence="2">PEP-CTERM protein-sorting domain-containing protein</fullName>
    </submittedName>
</protein>
<keyword evidence="1" id="KW-1133">Transmembrane helix</keyword>
<sequence>MKKFLKVLVVRRLAATPIGLVALGVGWYLGRRHKKRRDERAKH</sequence>
<dbReference type="EMBL" id="FNVT01000001">
    <property type="protein sequence ID" value="SEF54637.1"/>
    <property type="molecule type" value="Genomic_DNA"/>
</dbReference>
<dbReference type="RefSeq" id="WP_235029827.1">
    <property type="nucleotide sequence ID" value="NZ_FNVT01000001.1"/>
</dbReference>
<dbReference type="Proteomes" id="UP000236732">
    <property type="component" value="Unassembled WGS sequence"/>
</dbReference>
<name>A0A1H5SXX3_9ACTN</name>
<organism evidence="2 3">
    <name type="scientific">Nonomuraea solani</name>
    <dbReference type="NCBI Taxonomy" id="1144553"/>
    <lineage>
        <taxon>Bacteria</taxon>
        <taxon>Bacillati</taxon>
        <taxon>Actinomycetota</taxon>
        <taxon>Actinomycetes</taxon>
        <taxon>Streptosporangiales</taxon>
        <taxon>Streptosporangiaceae</taxon>
        <taxon>Nonomuraea</taxon>
    </lineage>
</organism>
<keyword evidence="1" id="KW-0812">Transmembrane</keyword>
<proteinExistence type="predicted"/>
<keyword evidence="3" id="KW-1185">Reference proteome</keyword>
<reference evidence="2 3" key="1">
    <citation type="submission" date="2016-10" db="EMBL/GenBank/DDBJ databases">
        <authorList>
            <person name="de Groot N.N."/>
        </authorList>
    </citation>
    <scope>NUCLEOTIDE SEQUENCE [LARGE SCALE GENOMIC DNA]</scope>
    <source>
        <strain evidence="2 3">CGMCC 4.7037</strain>
    </source>
</reference>
<dbReference type="AlphaFoldDB" id="A0A1H5SXX3"/>
<evidence type="ECO:0000313" key="3">
    <source>
        <dbReference type="Proteomes" id="UP000236732"/>
    </source>
</evidence>